<protein>
    <submittedName>
        <fullName evidence="7">RsmB/NOP family class I SAM-dependent RNA methyltransferase</fullName>
    </submittedName>
</protein>
<feature type="binding site" evidence="5">
    <location>
        <position position="317"/>
    </location>
    <ligand>
        <name>S-adenosyl-L-methionine</name>
        <dbReference type="ChEBI" id="CHEBI:59789"/>
    </ligand>
</feature>
<dbReference type="InterPro" id="IPR029063">
    <property type="entry name" value="SAM-dependent_MTases_sf"/>
</dbReference>
<evidence type="ECO:0000313" key="7">
    <source>
        <dbReference type="EMBL" id="QQG36534.1"/>
    </source>
</evidence>
<dbReference type="CDD" id="cd02440">
    <property type="entry name" value="AdoMet_MTases"/>
    <property type="match status" value="1"/>
</dbReference>
<dbReference type="GO" id="GO:0008173">
    <property type="term" value="F:RNA methyltransferase activity"/>
    <property type="evidence" value="ECO:0007669"/>
    <property type="project" value="InterPro"/>
</dbReference>
<dbReference type="PANTHER" id="PTHR22807">
    <property type="entry name" value="NOP2 YEAST -RELATED NOL1/NOP2/FMU SUN DOMAIN-CONTAINING"/>
    <property type="match status" value="1"/>
</dbReference>
<evidence type="ECO:0000256" key="5">
    <source>
        <dbReference type="PROSITE-ProRule" id="PRU01023"/>
    </source>
</evidence>
<keyword evidence="3 5" id="KW-0949">S-adenosyl-L-methionine</keyword>
<dbReference type="InterPro" id="IPR049560">
    <property type="entry name" value="MeTrfase_RsmB-F_NOP2_cat"/>
</dbReference>
<comment type="similarity">
    <text evidence="5">Belongs to the class I-like SAM-binding methyltransferase superfamily. RsmB/NOP family.</text>
</comment>
<dbReference type="GO" id="GO:0001510">
    <property type="term" value="P:RNA methylation"/>
    <property type="evidence" value="ECO:0007669"/>
    <property type="project" value="InterPro"/>
</dbReference>
<evidence type="ECO:0000313" key="8">
    <source>
        <dbReference type="Proteomes" id="UP000595362"/>
    </source>
</evidence>
<dbReference type="InterPro" id="IPR023267">
    <property type="entry name" value="RCMT"/>
</dbReference>
<dbReference type="Gene3D" id="3.30.70.1170">
    <property type="entry name" value="Sun protein, domain 3"/>
    <property type="match status" value="1"/>
</dbReference>
<dbReference type="PRINTS" id="PR02008">
    <property type="entry name" value="RCMTFAMILY"/>
</dbReference>
<dbReference type="InterPro" id="IPR054728">
    <property type="entry name" value="RsmB-like_ferredoxin"/>
</dbReference>
<dbReference type="InterPro" id="IPR001678">
    <property type="entry name" value="MeTrfase_RsmB-F_NOP2_dom"/>
</dbReference>
<dbReference type="PROSITE" id="PS51686">
    <property type="entry name" value="SAM_MT_RSMB_NOP"/>
    <property type="match status" value="1"/>
</dbReference>
<dbReference type="AlphaFoldDB" id="A0A7T5R325"/>
<keyword evidence="2 5" id="KW-0808">Transferase</keyword>
<evidence type="ECO:0000256" key="2">
    <source>
        <dbReference type="ARBA" id="ARBA00022679"/>
    </source>
</evidence>
<dbReference type="SUPFAM" id="SSF53335">
    <property type="entry name" value="S-adenosyl-L-methionine-dependent methyltransferases"/>
    <property type="match status" value="1"/>
</dbReference>
<dbReference type="GO" id="GO:0003723">
    <property type="term" value="F:RNA binding"/>
    <property type="evidence" value="ECO:0007669"/>
    <property type="project" value="UniProtKB-UniRule"/>
</dbReference>
<proteinExistence type="inferred from homology"/>
<sequence length="440" mass="49183">MLPSARVQTAIDLLEKTGASRIPMDSTIGDYMRHRKYIGSKDRASIVERVYAIERARARLGWWLGHAGAPDTARNRMMAWLVLAEGEGLNAIDKLCDGSKYAPEPLQDDEKVLIERLSGKKLDSEAVPESERVECPPQWESRLRDFFGKDFKIEMTAMLGTAPLDLRVNTRLIDRESAMRALAVDGIKTDPTGLSPWGLRCRGKAYLSESKVFRDGMIEIQDEGSQLIAYVAGVQPGMQVLDYCAGAGGKTLALAAAMKNKGRIVAMDIAEGRLEKARPRFRRAGVADIIEVRALSDEKNRKWLRRQKESFDLVLADVPCSGTGTWRRNPDMRWRNYGPGLDELLETQADILERVARAVKLGGRLVYATCSLLPDENERQIETFLAAHPEFELLPLDQVWEDGQAPSTPCLRLTPYRHDTDGFFAAVLVRTKSAIPQNNV</sequence>
<evidence type="ECO:0000256" key="1">
    <source>
        <dbReference type="ARBA" id="ARBA00022603"/>
    </source>
</evidence>
<dbReference type="Proteomes" id="UP000595362">
    <property type="component" value="Chromosome"/>
</dbReference>
<evidence type="ECO:0000256" key="4">
    <source>
        <dbReference type="ARBA" id="ARBA00022884"/>
    </source>
</evidence>
<feature type="active site" description="Nucleophile" evidence="5">
    <location>
        <position position="370"/>
    </location>
</feature>
<accession>A0A7T5R325</accession>
<feature type="binding site" evidence="5">
    <location>
        <position position="268"/>
    </location>
    <ligand>
        <name>S-adenosyl-L-methionine</name>
        <dbReference type="ChEBI" id="CHEBI:59789"/>
    </ligand>
</feature>
<name>A0A7T5R325_9BACT</name>
<dbReference type="Pfam" id="PF01189">
    <property type="entry name" value="Methyltr_RsmB-F"/>
    <property type="match status" value="1"/>
</dbReference>
<dbReference type="Gene3D" id="3.40.50.150">
    <property type="entry name" value="Vaccinia Virus protein VP39"/>
    <property type="match status" value="1"/>
</dbReference>
<evidence type="ECO:0000256" key="3">
    <source>
        <dbReference type="ARBA" id="ARBA00022691"/>
    </source>
</evidence>
<comment type="caution">
    <text evidence="5">Lacks conserved residue(s) required for the propagation of feature annotation.</text>
</comment>
<reference evidence="7 8" key="1">
    <citation type="submission" date="2020-07" db="EMBL/GenBank/DDBJ databases">
        <title>Huge and variable diversity of episymbiotic CPR bacteria and DPANN archaea in groundwater ecosystems.</title>
        <authorList>
            <person name="He C.Y."/>
            <person name="Keren R."/>
            <person name="Whittaker M."/>
            <person name="Farag I.F."/>
            <person name="Doudna J."/>
            <person name="Cate J.H.D."/>
            <person name="Banfield J.F."/>
        </authorList>
    </citation>
    <scope>NUCLEOTIDE SEQUENCE [LARGE SCALE GENOMIC DNA]</scope>
    <source>
        <strain evidence="7">NC_groundwater_70_Ag_B-0.1um_54_66</strain>
    </source>
</reference>
<feature type="domain" description="SAM-dependent MTase RsmB/NOP-type" evidence="6">
    <location>
        <begin position="154"/>
        <end position="431"/>
    </location>
</feature>
<dbReference type="PANTHER" id="PTHR22807:SF53">
    <property type="entry name" value="RIBOSOMAL RNA SMALL SUBUNIT METHYLTRANSFERASE B-RELATED"/>
    <property type="match status" value="1"/>
</dbReference>
<keyword evidence="4 5" id="KW-0694">RNA-binding</keyword>
<keyword evidence="1 5" id="KW-0489">Methyltransferase</keyword>
<evidence type="ECO:0000259" key="6">
    <source>
        <dbReference type="PROSITE" id="PS51686"/>
    </source>
</evidence>
<organism evidence="7 8">
    <name type="scientific">Micavibrio aeruginosavorus</name>
    <dbReference type="NCBI Taxonomy" id="349221"/>
    <lineage>
        <taxon>Bacteria</taxon>
        <taxon>Pseudomonadati</taxon>
        <taxon>Bdellovibrionota</taxon>
        <taxon>Bdellovibrionia</taxon>
        <taxon>Bdellovibrionales</taxon>
        <taxon>Pseudobdellovibrionaceae</taxon>
        <taxon>Micavibrio</taxon>
    </lineage>
</organism>
<dbReference type="Pfam" id="PF22458">
    <property type="entry name" value="RsmF-B_ferredox"/>
    <property type="match status" value="1"/>
</dbReference>
<gene>
    <name evidence="7" type="ORF">HYS17_01720</name>
</gene>
<dbReference type="EMBL" id="CP066681">
    <property type="protein sequence ID" value="QQG36534.1"/>
    <property type="molecule type" value="Genomic_DNA"/>
</dbReference>